<keyword evidence="8" id="KW-1185">Reference proteome</keyword>
<evidence type="ECO:0000256" key="3">
    <source>
        <dbReference type="ARBA" id="ARBA00016197"/>
    </source>
</evidence>
<dbReference type="PANTHER" id="PTHR36091">
    <property type="entry name" value="ALTERED INHERITANCE OF MITOCHONDRIA PROTEIN 9, MITOCHONDRIAL"/>
    <property type="match status" value="1"/>
</dbReference>
<evidence type="ECO:0000256" key="1">
    <source>
        <dbReference type="ARBA" id="ARBA00004173"/>
    </source>
</evidence>
<protein>
    <recommendedName>
        <fullName evidence="3">Altered inheritance of mitochondria protein 9, mitochondrial</fullName>
    </recommendedName>
    <alternativeName>
        <fullName evidence="6">Found in mitochondrial proteome protein 29</fullName>
    </alternativeName>
</protein>
<organism evidence="7 8">
    <name type="scientific">Aspergillus welwitschiae</name>
    <dbReference type="NCBI Taxonomy" id="1341132"/>
    <lineage>
        <taxon>Eukaryota</taxon>
        <taxon>Fungi</taxon>
        <taxon>Dikarya</taxon>
        <taxon>Ascomycota</taxon>
        <taxon>Pezizomycotina</taxon>
        <taxon>Eurotiomycetes</taxon>
        <taxon>Eurotiomycetidae</taxon>
        <taxon>Eurotiales</taxon>
        <taxon>Aspergillaceae</taxon>
        <taxon>Aspergillus</taxon>
        <taxon>Aspergillus subgen. Circumdati</taxon>
    </lineage>
</organism>
<proteinExistence type="inferred from homology"/>
<evidence type="ECO:0000256" key="5">
    <source>
        <dbReference type="ARBA" id="ARBA00023128"/>
    </source>
</evidence>
<dbReference type="AlphaFoldDB" id="A0A3F3PTR2"/>
<dbReference type="RefSeq" id="XP_026623362.1">
    <property type="nucleotide sequence ID" value="XM_026769381.1"/>
</dbReference>
<reference evidence="7 8" key="1">
    <citation type="submission" date="2018-07" db="EMBL/GenBank/DDBJ databases">
        <title>The genomes of Aspergillus section Nigri reveals drivers in fungal speciation.</title>
        <authorList>
            <consortium name="DOE Joint Genome Institute"/>
            <person name="Vesth T.C."/>
            <person name="Nybo J."/>
            <person name="Theobald S."/>
            <person name="Brandl J."/>
            <person name="Frisvad J.C."/>
            <person name="Nielsen K.F."/>
            <person name="Lyhne E.K."/>
            <person name="Kogle M.E."/>
            <person name="Kuo A."/>
            <person name="Riley R."/>
            <person name="Clum A."/>
            <person name="Nolan M."/>
            <person name="Lipzen A."/>
            <person name="Salamov A."/>
            <person name="Henrissat B."/>
            <person name="Wiebenga A."/>
            <person name="De vries R.P."/>
            <person name="Grigoriev I.V."/>
            <person name="Mortensen U.H."/>
            <person name="Andersen M.R."/>
            <person name="Baker S.E."/>
        </authorList>
    </citation>
    <scope>NUCLEOTIDE SEQUENCE [LARGE SCALE GENOMIC DNA]</scope>
    <source>
        <strain evidence="7 8">CBS 139.54b</strain>
    </source>
</reference>
<dbReference type="SUPFAM" id="SSF56112">
    <property type="entry name" value="Protein kinase-like (PK-like)"/>
    <property type="match status" value="1"/>
</dbReference>
<gene>
    <name evidence="7" type="ORF">BDQ94DRAFT_161390</name>
</gene>
<dbReference type="GO" id="GO:0005739">
    <property type="term" value="C:mitochondrion"/>
    <property type="evidence" value="ECO:0007669"/>
    <property type="project" value="UniProtKB-SubCell"/>
</dbReference>
<evidence type="ECO:0000256" key="4">
    <source>
        <dbReference type="ARBA" id="ARBA00022946"/>
    </source>
</evidence>
<keyword evidence="5" id="KW-0496">Mitochondrion</keyword>
<comment type="similarity">
    <text evidence="2">Belongs to the AIM9 family.</text>
</comment>
<accession>A0A3F3PTR2</accession>
<dbReference type="InterPro" id="IPR011009">
    <property type="entry name" value="Kinase-like_dom_sf"/>
</dbReference>
<dbReference type="InterPro" id="IPR051035">
    <property type="entry name" value="Mito_inheritance_9"/>
</dbReference>
<evidence type="ECO:0000313" key="8">
    <source>
        <dbReference type="Proteomes" id="UP000253729"/>
    </source>
</evidence>
<comment type="subcellular location">
    <subcellularLocation>
        <location evidence="1">Mitochondrion</location>
    </subcellularLocation>
</comment>
<dbReference type="STRING" id="1341132.A0A3F3PTR2"/>
<evidence type="ECO:0000256" key="2">
    <source>
        <dbReference type="ARBA" id="ARBA00005543"/>
    </source>
</evidence>
<keyword evidence="4" id="KW-0809">Transit peptide</keyword>
<dbReference type="Proteomes" id="UP000253729">
    <property type="component" value="Unassembled WGS sequence"/>
</dbReference>
<name>A0A3F3PTR2_9EURO</name>
<evidence type="ECO:0000256" key="6">
    <source>
        <dbReference type="ARBA" id="ARBA00031849"/>
    </source>
</evidence>
<dbReference type="PANTHER" id="PTHR36091:SF1">
    <property type="entry name" value="ALTERED INHERITANCE OF MITOCHONDRIA PROTEIN 9, MITOCHONDRIAL"/>
    <property type="match status" value="1"/>
</dbReference>
<evidence type="ECO:0000313" key="7">
    <source>
        <dbReference type="EMBL" id="RDH30340.1"/>
    </source>
</evidence>
<sequence>MADSDTDLFQYTAGRWLWNEEKQPRNRYTPSNVSELKRIAAHSIGADTCTAIMKLAEGNYNKCFRLEMDNASTARTILGIPTPRLYDWDADMDNSVVSEYIIMDEASGTMVQEVWEDLPIDDRMQLAQELAELQTKLLQVPLNCYGSLYYATANIQDAVPAETCGEVPPELKDEIRHRFVIASTYCRLKIH</sequence>
<dbReference type="GeneID" id="38137737"/>
<dbReference type="EMBL" id="KZ852061">
    <property type="protein sequence ID" value="RDH30340.1"/>
    <property type="molecule type" value="Genomic_DNA"/>
</dbReference>